<evidence type="ECO:0000313" key="2">
    <source>
        <dbReference type="EMBL" id="OIJ17092.1"/>
    </source>
</evidence>
<sequence>MGEGDSMKLSDHLSNEQRDQMNSMRKSKPKPQQPKPKKKKEKVNWADLMGMNRDRFCRGKGGAMRRK</sequence>
<gene>
    <name evidence="2" type="ORF">BKP37_00695</name>
</gene>
<keyword evidence="3" id="KW-1185">Reference proteome</keyword>
<feature type="compositionally biased region" description="Basic and acidic residues" evidence="1">
    <location>
        <begin position="1"/>
        <end position="19"/>
    </location>
</feature>
<dbReference type="AlphaFoldDB" id="A0A1S2LX30"/>
<comment type="caution">
    <text evidence="2">The sequence shown here is derived from an EMBL/GenBank/DDBJ whole genome shotgun (WGS) entry which is preliminary data.</text>
</comment>
<feature type="compositionally biased region" description="Basic residues" evidence="1">
    <location>
        <begin position="25"/>
        <end position="41"/>
    </location>
</feature>
<protein>
    <submittedName>
        <fullName evidence="2">Uncharacterized protein</fullName>
    </submittedName>
</protein>
<reference evidence="2 3" key="1">
    <citation type="submission" date="2016-10" db="EMBL/GenBank/DDBJ databases">
        <title>Draft genome sequences of four alkaliphilic bacteria belonging to the Anaerobacillus genus.</title>
        <authorList>
            <person name="Bassil N.M."/>
            <person name="Lloyd J.R."/>
        </authorList>
    </citation>
    <scope>NUCLEOTIDE SEQUENCE [LARGE SCALE GENOMIC DNA]</scope>
    <source>
        <strain evidence="2 3">DSM 18345</strain>
    </source>
</reference>
<evidence type="ECO:0000313" key="3">
    <source>
        <dbReference type="Proteomes" id="UP000179524"/>
    </source>
</evidence>
<proteinExistence type="predicted"/>
<dbReference type="Proteomes" id="UP000179524">
    <property type="component" value="Unassembled WGS sequence"/>
</dbReference>
<dbReference type="EMBL" id="MLQR01000001">
    <property type="protein sequence ID" value="OIJ17092.1"/>
    <property type="molecule type" value="Genomic_DNA"/>
</dbReference>
<evidence type="ECO:0000256" key="1">
    <source>
        <dbReference type="SAM" id="MobiDB-lite"/>
    </source>
</evidence>
<feature type="region of interest" description="Disordered" evidence="1">
    <location>
        <begin position="1"/>
        <end position="67"/>
    </location>
</feature>
<accession>A0A1S2LX30</accession>
<organism evidence="2 3">
    <name type="scientific">Anaerobacillus alkalilacustris</name>
    <dbReference type="NCBI Taxonomy" id="393763"/>
    <lineage>
        <taxon>Bacteria</taxon>
        <taxon>Bacillati</taxon>
        <taxon>Bacillota</taxon>
        <taxon>Bacilli</taxon>
        <taxon>Bacillales</taxon>
        <taxon>Bacillaceae</taxon>
        <taxon>Anaerobacillus</taxon>
    </lineage>
</organism>
<name>A0A1S2LX30_9BACI</name>